<dbReference type="AlphaFoldDB" id="A0AAV2Z8G4"/>
<feature type="transmembrane region" description="Helical" evidence="3">
    <location>
        <begin position="243"/>
        <end position="260"/>
    </location>
</feature>
<accession>A0AAV2Z8G4</accession>
<feature type="coiled-coil region" evidence="1">
    <location>
        <begin position="658"/>
        <end position="802"/>
    </location>
</feature>
<reference evidence="5" key="1">
    <citation type="submission" date="2022-11" db="EMBL/GenBank/DDBJ databases">
        <authorList>
            <person name="Morgan W.R."/>
            <person name="Tartar A."/>
        </authorList>
    </citation>
    <scope>NUCLEOTIDE SEQUENCE</scope>
    <source>
        <strain evidence="5">ARSEF 373</strain>
    </source>
</reference>
<evidence type="ECO:0000256" key="2">
    <source>
        <dbReference type="SAM" id="MobiDB-lite"/>
    </source>
</evidence>
<evidence type="ECO:0000313" key="5">
    <source>
        <dbReference type="EMBL" id="DBA02095.1"/>
    </source>
</evidence>
<evidence type="ECO:0000256" key="1">
    <source>
        <dbReference type="SAM" id="Coils"/>
    </source>
</evidence>
<dbReference type="InterPro" id="IPR000727">
    <property type="entry name" value="T_SNARE_dom"/>
</dbReference>
<comment type="caution">
    <text evidence="5">The sequence shown here is derived from an EMBL/GenBank/DDBJ whole genome shotgun (WGS) entry which is preliminary data.</text>
</comment>
<feature type="transmembrane region" description="Helical" evidence="3">
    <location>
        <begin position="267"/>
        <end position="289"/>
    </location>
</feature>
<feature type="region of interest" description="Disordered" evidence="2">
    <location>
        <begin position="94"/>
        <end position="125"/>
    </location>
</feature>
<reference evidence="5" key="2">
    <citation type="journal article" date="2023" name="Microbiol Resour">
        <title>Decontamination and Annotation of the Draft Genome Sequence of the Oomycete Lagenidium giganteum ARSEF 373.</title>
        <authorList>
            <person name="Morgan W.R."/>
            <person name="Tartar A."/>
        </authorList>
    </citation>
    <scope>NUCLEOTIDE SEQUENCE</scope>
    <source>
        <strain evidence="5">ARSEF 373</strain>
    </source>
</reference>
<feature type="transmembrane region" description="Helical" evidence="3">
    <location>
        <begin position="219"/>
        <end position="237"/>
    </location>
</feature>
<organism evidence="5 6">
    <name type="scientific">Lagenidium giganteum</name>
    <dbReference type="NCBI Taxonomy" id="4803"/>
    <lineage>
        <taxon>Eukaryota</taxon>
        <taxon>Sar</taxon>
        <taxon>Stramenopiles</taxon>
        <taxon>Oomycota</taxon>
        <taxon>Peronosporomycetes</taxon>
        <taxon>Pythiales</taxon>
        <taxon>Pythiaceae</taxon>
    </lineage>
</organism>
<feature type="transmembrane region" description="Helical" evidence="3">
    <location>
        <begin position="301"/>
        <end position="319"/>
    </location>
</feature>
<keyword evidence="3" id="KW-1133">Transmembrane helix</keyword>
<name>A0AAV2Z8G4_9STRA</name>
<dbReference type="Proteomes" id="UP001146120">
    <property type="component" value="Unassembled WGS sequence"/>
</dbReference>
<feature type="compositionally biased region" description="Polar residues" evidence="2">
    <location>
        <begin position="112"/>
        <end position="121"/>
    </location>
</feature>
<feature type="domain" description="T-SNARE coiled-coil homology" evidence="4">
    <location>
        <begin position="32"/>
        <end position="94"/>
    </location>
</feature>
<dbReference type="PROSITE" id="PS50192">
    <property type="entry name" value="T_SNARE"/>
    <property type="match status" value="1"/>
</dbReference>
<protein>
    <recommendedName>
        <fullName evidence="4">t-SNARE coiled-coil homology domain-containing protein</fullName>
    </recommendedName>
</protein>
<keyword evidence="1" id="KW-0175">Coiled coil</keyword>
<dbReference type="EMBL" id="DAKRPA010000036">
    <property type="protein sequence ID" value="DBA02095.1"/>
    <property type="molecule type" value="Genomic_DNA"/>
</dbReference>
<feature type="transmembrane region" description="Helical" evidence="3">
    <location>
        <begin position="197"/>
        <end position="214"/>
    </location>
</feature>
<feature type="transmembrane region" description="Helical" evidence="3">
    <location>
        <begin position="368"/>
        <end position="387"/>
    </location>
</feature>
<dbReference type="Gene3D" id="1.20.5.110">
    <property type="match status" value="1"/>
</dbReference>
<feature type="compositionally biased region" description="Polar residues" evidence="2">
    <location>
        <begin position="14"/>
        <end position="27"/>
    </location>
</feature>
<feature type="transmembrane region" description="Helical" evidence="3">
    <location>
        <begin position="160"/>
        <end position="177"/>
    </location>
</feature>
<keyword evidence="6" id="KW-1185">Reference proteome</keyword>
<feature type="transmembrane region" description="Helical" evidence="3">
    <location>
        <begin position="422"/>
        <end position="441"/>
    </location>
</feature>
<dbReference type="SUPFAM" id="SSF58038">
    <property type="entry name" value="SNARE fusion complex"/>
    <property type="match status" value="1"/>
</dbReference>
<proteinExistence type="predicted"/>
<evidence type="ECO:0000259" key="4">
    <source>
        <dbReference type="PROSITE" id="PS50192"/>
    </source>
</evidence>
<feature type="region of interest" description="Disordered" evidence="2">
    <location>
        <begin position="1"/>
        <end position="28"/>
    </location>
</feature>
<evidence type="ECO:0000256" key="3">
    <source>
        <dbReference type="SAM" id="Phobius"/>
    </source>
</evidence>
<feature type="transmembrane region" description="Helical" evidence="3">
    <location>
        <begin position="453"/>
        <end position="476"/>
    </location>
</feature>
<sequence length="884" mass="99502">MQGAGPRGFEPSPRANTDYQAMDTQQLEQRRRDELANQERMLDQIHQGAKGLKNQARAINDEVVDQTILIDDIDNRIDNATGTLQVQTASAEEVNKKKAKVPSPNYARAESQHCSNRSQRPTMGERRHTTVRLNQFTLKFEDQELEDAYLAYSHKRKKALWLRSLIPAAAFHILFGLGDCVEHPPEHLLVTVPARVFLAMLQISMFVLVTWDLVRATEWTMLIVSMCNGIPTLLLYALQRSSLHQWDALFLVFGLSFYTIPKITPLGFVSSFVGSWATALLYVALSFAVRPPERMAESVLGFLYCAPVTGIFNVIAYFSESNSRERFVLRRCLSSESITLAVARTSTLVTPQGTDRFFKSLRNANTTTFLLSVGLWAAFTLGGWASLPDTFKFVDEDTGWAWFSHCAGVTVFLVIMTRQLQWLFVVPFLGAVLLWMMSLAMPQSWIIISAHSVGYGLLMASIIVALGVFSRFVCAWHELVSFLTRSCFLYPQLQQGLENDFPLLEKIVSEYNAGFDPQLLSLRIAANGAAAPATPRKSGSPRRRIASKGHEGVLATTIEDPVRESSANTTATSPTEALVVTDNDSRMMSILPSFKPGKCFFCSKNAAEHFVPTCGMWGKWTHWRMDQQQGLLNAGVGTVAHKPVATMCTSYQDLHQQKTEVELKVRDLEGVVNGLRNELAHSQSHEQQATTQLVQLQAELRSMKERHDQELQRREAQLQAKVDKIIEDSNRMVHERKRAVKTLEVGMAELERKLAESKRAEQIGEVQRQELEERNRTQSRDIEMLKQQLGALQREVATMRQAAISTSLKPSAGDSREAPLLTLRDDSIRTLQPSGRMPYAQHLEIEGMRESIRKPQGGKNYAERWTDMLSADIDDTHASTMHWI</sequence>
<feature type="transmembrane region" description="Helical" evidence="3">
    <location>
        <begin position="399"/>
        <end position="415"/>
    </location>
</feature>
<keyword evidence="3" id="KW-0812">Transmembrane</keyword>
<evidence type="ECO:0000313" key="6">
    <source>
        <dbReference type="Proteomes" id="UP001146120"/>
    </source>
</evidence>
<dbReference type="CDD" id="cd15841">
    <property type="entry name" value="SNARE_Qc"/>
    <property type="match status" value="1"/>
</dbReference>
<keyword evidence="3" id="KW-0472">Membrane</keyword>
<gene>
    <name evidence="5" type="ORF">N0F65_011162</name>
</gene>